<feature type="compositionally biased region" description="Polar residues" evidence="1">
    <location>
        <begin position="654"/>
        <end position="672"/>
    </location>
</feature>
<evidence type="ECO:0000313" key="4">
    <source>
        <dbReference type="Proteomes" id="UP000585474"/>
    </source>
</evidence>
<proteinExistence type="predicted"/>
<keyword evidence="4" id="KW-1185">Reference proteome</keyword>
<feature type="region of interest" description="Disordered" evidence="1">
    <location>
        <begin position="828"/>
        <end position="852"/>
    </location>
</feature>
<dbReference type="PANTHER" id="PTHR33240:SF15">
    <property type="entry name" value="GAG-PRO-LIKE PROTEIN"/>
    <property type="match status" value="1"/>
</dbReference>
<evidence type="ECO:0000256" key="1">
    <source>
        <dbReference type="SAM" id="MobiDB-lite"/>
    </source>
</evidence>
<name>A0A7J0DH95_9ERIC</name>
<sequence length="1088" mass="121896">MTSEGENCSGSRQTRGEPSHVPRTPGDRGGKLLADAQRAAKVTSKQKPGRLSPGAKDDRDVTIGRHQAQLTQMAQILVDNRLMGPVQVDSIQSSRMKSGGEGAQPMRMQRERRPVTRSEPESHGDNRTEASSKRKSPPHRSRRSEDLRDALNAKRSQMVDLRQKFNIRREASAVMSVIPVGSATRPVAFVRKGVNVGFQTPFSQEIEGMDSLEKFVPPSLGDLGLKWFDRLPPESIENFYQLTESFVARFVINTKAPKAVSSLLTLKKGKNESIRNYSKRYWETYNEIEECSEEMAMASYKLGLFPGDRLWENLTLDPPTGLRDLMSRVEMFARLEDDVRESEKAEGKLGRAKASVKRRKDGSSPYETRARQGINVVFKEPIYKLLARIRDKPYFKKLEPMGGDPKRQNQRWRCSYHGEKGHKTENCRALKAFLEQLVHDGHLKEFVDNEKTRAEAAEVEANRRPDRVREETEEAANAEDEDLPLGTIHMIGGPNDPSLESKIRSEIRMIKQMHELRIRGYDVKRILVDTGSSVEVMYYDLFKQLKIPQNQLKPARAPLVGFNAQVHWPLGTVSLKIRAGSQELMTEFVVVDIPSPYNAIVGRDWLHRMKGVASTLHQAIKFLTPRGIAGLRGRVFPKAENPRADPIQNPGERGNSQNASSELRTTGENTEVNPELSRERDPTELKELPEGSEVTLEPPQVEPSMAWQMYVDGARNRQGAGAGDHGRTVVVDVVSVPSIEEAQSSVLVNTQLGPSWMDPIETCTRDLIKAPTCCVYIRASSRTYFMKSMRECADYTLGEDRWRQSSFTGYLAECADLHSGGNRCAQSSFHRVSGGPTMQKTHSPGPSPNGEHGNILGAYPEPRHNRRVRWNTKDPTDAQACTELAEKALRNLHITGKSSYYLEDAEEKESATLECQRNLRTVLSLNWGAAEFTNAPRLLIFQVDCNRRFSRPKKHRLLLSLIAFCNPETAIRSREFEIFNFFKVVTVSIKIAQKCTARSASMGTGLLSSVGLEITMTPQDSVGGGCTETTQPNHQQGVPTELKEELLAELATVAVETEVDAGRSACQIPPTLGRESSCPREFTRDFQV</sequence>
<feature type="region of interest" description="Disordered" evidence="1">
    <location>
        <begin position="634"/>
        <end position="697"/>
    </location>
</feature>
<feature type="compositionally biased region" description="Basic residues" evidence="1">
    <location>
        <begin position="133"/>
        <end position="142"/>
    </location>
</feature>
<dbReference type="EMBL" id="BJWL01000222">
    <property type="protein sequence ID" value="GFS35059.1"/>
    <property type="molecule type" value="Genomic_DNA"/>
</dbReference>
<feature type="compositionally biased region" description="Basic residues" evidence="1">
    <location>
        <begin position="350"/>
        <end position="360"/>
    </location>
</feature>
<feature type="compositionally biased region" description="Basic and acidic residues" evidence="1">
    <location>
        <begin position="143"/>
        <end position="152"/>
    </location>
</feature>
<reference evidence="4" key="1">
    <citation type="submission" date="2019-07" db="EMBL/GenBank/DDBJ databases">
        <title>De Novo Assembly of kiwifruit Actinidia rufa.</title>
        <authorList>
            <person name="Sugita-Konishi S."/>
            <person name="Sato K."/>
            <person name="Mori E."/>
            <person name="Abe Y."/>
            <person name="Kisaki G."/>
            <person name="Hamano K."/>
            <person name="Suezawa K."/>
            <person name="Otani M."/>
            <person name="Fukuda T."/>
            <person name="Manabe T."/>
            <person name="Gomi K."/>
            <person name="Tabuchi M."/>
            <person name="Akimitsu K."/>
            <person name="Kataoka I."/>
        </authorList>
    </citation>
    <scope>NUCLEOTIDE SEQUENCE [LARGE SCALE GENOMIC DNA]</scope>
    <source>
        <strain evidence="4">cv. Fuchu</strain>
    </source>
</reference>
<gene>
    <name evidence="3" type="ORF">Acr_00g0037570</name>
</gene>
<dbReference type="SUPFAM" id="SSF50630">
    <property type="entry name" value="Acid proteases"/>
    <property type="match status" value="1"/>
</dbReference>
<dbReference type="PANTHER" id="PTHR33240">
    <property type="entry name" value="OS08G0508500 PROTEIN"/>
    <property type="match status" value="1"/>
</dbReference>
<dbReference type="Gene3D" id="2.40.70.10">
    <property type="entry name" value="Acid Proteases"/>
    <property type="match status" value="1"/>
</dbReference>
<evidence type="ECO:0000259" key="2">
    <source>
        <dbReference type="Pfam" id="PF03732"/>
    </source>
</evidence>
<dbReference type="CDD" id="cd00303">
    <property type="entry name" value="retropepsin_like"/>
    <property type="match status" value="1"/>
</dbReference>
<feature type="region of interest" description="Disordered" evidence="1">
    <location>
        <begin position="460"/>
        <end position="479"/>
    </location>
</feature>
<dbReference type="InterPro" id="IPR005162">
    <property type="entry name" value="Retrotrans_gag_dom"/>
</dbReference>
<feature type="region of interest" description="Disordered" evidence="1">
    <location>
        <begin position="91"/>
        <end position="153"/>
    </location>
</feature>
<evidence type="ECO:0000313" key="3">
    <source>
        <dbReference type="EMBL" id="GFS35059.1"/>
    </source>
</evidence>
<dbReference type="Proteomes" id="UP000585474">
    <property type="component" value="Unassembled WGS sequence"/>
</dbReference>
<feature type="region of interest" description="Disordered" evidence="1">
    <location>
        <begin position="343"/>
        <end position="366"/>
    </location>
</feature>
<feature type="domain" description="Retrotransposon gag" evidence="2">
    <location>
        <begin position="215"/>
        <end position="304"/>
    </location>
</feature>
<feature type="compositionally biased region" description="Polar residues" evidence="1">
    <location>
        <begin position="1"/>
        <end position="13"/>
    </location>
</feature>
<accession>A0A7J0DH95</accession>
<dbReference type="AlphaFoldDB" id="A0A7J0DH95"/>
<comment type="caution">
    <text evidence="3">The sequence shown here is derived from an EMBL/GenBank/DDBJ whole genome shotgun (WGS) entry which is preliminary data.</text>
</comment>
<dbReference type="InterPro" id="IPR021109">
    <property type="entry name" value="Peptidase_aspartic_dom_sf"/>
</dbReference>
<feature type="compositionally biased region" description="Polar residues" evidence="1">
    <location>
        <begin position="828"/>
        <end position="844"/>
    </location>
</feature>
<organism evidence="3 4">
    <name type="scientific">Actinidia rufa</name>
    <dbReference type="NCBI Taxonomy" id="165716"/>
    <lineage>
        <taxon>Eukaryota</taxon>
        <taxon>Viridiplantae</taxon>
        <taxon>Streptophyta</taxon>
        <taxon>Embryophyta</taxon>
        <taxon>Tracheophyta</taxon>
        <taxon>Spermatophyta</taxon>
        <taxon>Magnoliopsida</taxon>
        <taxon>eudicotyledons</taxon>
        <taxon>Gunneridae</taxon>
        <taxon>Pentapetalae</taxon>
        <taxon>asterids</taxon>
        <taxon>Ericales</taxon>
        <taxon>Actinidiaceae</taxon>
        <taxon>Actinidia</taxon>
    </lineage>
</organism>
<protein>
    <recommendedName>
        <fullName evidence="2">Retrotransposon gag domain-containing protein</fullName>
    </recommendedName>
</protein>
<feature type="compositionally biased region" description="Basic and acidic residues" evidence="1">
    <location>
        <begin position="108"/>
        <end position="132"/>
    </location>
</feature>
<dbReference type="Pfam" id="PF03732">
    <property type="entry name" value="Retrotrans_gag"/>
    <property type="match status" value="1"/>
</dbReference>
<dbReference type="OrthoDB" id="407198at2759"/>
<feature type="compositionally biased region" description="Basic and acidic residues" evidence="1">
    <location>
        <begin position="14"/>
        <end position="30"/>
    </location>
</feature>
<feature type="compositionally biased region" description="Basic and acidic residues" evidence="1">
    <location>
        <begin position="460"/>
        <end position="470"/>
    </location>
</feature>
<feature type="region of interest" description="Disordered" evidence="1">
    <location>
        <begin position="1"/>
        <end position="66"/>
    </location>
</feature>
<feature type="compositionally biased region" description="Basic and acidic residues" evidence="1">
    <location>
        <begin position="676"/>
        <end position="689"/>
    </location>
</feature>